<evidence type="ECO:0000313" key="2">
    <source>
        <dbReference type="Proteomes" id="UP000176377"/>
    </source>
</evidence>
<evidence type="ECO:0000313" key="1">
    <source>
        <dbReference type="EMBL" id="OGG58200.1"/>
    </source>
</evidence>
<dbReference type="EMBL" id="MFLA01000036">
    <property type="protein sequence ID" value="OGG58200.1"/>
    <property type="molecule type" value="Genomic_DNA"/>
</dbReference>
<reference evidence="1 2" key="1">
    <citation type="journal article" date="2016" name="Nat. Commun.">
        <title>Thousands of microbial genomes shed light on interconnected biogeochemical processes in an aquifer system.</title>
        <authorList>
            <person name="Anantharaman K."/>
            <person name="Brown C.T."/>
            <person name="Hug L.A."/>
            <person name="Sharon I."/>
            <person name="Castelle C.J."/>
            <person name="Probst A.J."/>
            <person name="Thomas B.C."/>
            <person name="Singh A."/>
            <person name="Wilkins M.J."/>
            <person name="Karaoz U."/>
            <person name="Brodie E.L."/>
            <person name="Williams K.H."/>
            <person name="Hubbard S.S."/>
            <person name="Banfield J.F."/>
        </authorList>
    </citation>
    <scope>NUCLEOTIDE SEQUENCE [LARGE SCALE GENOMIC DNA]</scope>
</reference>
<gene>
    <name evidence="1" type="ORF">A2765_03170</name>
</gene>
<protein>
    <submittedName>
        <fullName evidence="1">Uncharacterized protein</fullName>
    </submittedName>
</protein>
<sequence length="77" mass="8685">MRIEMNERRRKILKLGLLGSATFVLGKILGPSLNLFGGNVAEGEVTDFKNFRIVDNDKELGFYDKLGNEILIIEKES</sequence>
<organism evidence="1 2">
    <name type="scientific">Candidatus Kaiserbacteria bacterium RIFCSPHIGHO2_01_FULL_56_24</name>
    <dbReference type="NCBI Taxonomy" id="1798487"/>
    <lineage>
        <taxon>Bacteria</taxon>
        <taxon>Candidatus Kaiseribacteriota</taxon>
    </lineage>
</organism>
<accession>A0A1F6DA31</accession>
<name>A0A1F6DA31_9BACT</name>
<dbReference type="Proteomes" id="UP000176377">
    <property type="component" value="Unassembled WGS sequence"/>
</dbReference>
<proteinExistence type="predicted"/>
<comment type="caution">
    <text evidence="1">The sequence shown here is derived from an EMBL/GenBank/DDBJ whole genome shotgun (WGS) entry which is preliminary data.</text>
</comment>
<dbReference type="AlphaFoldDB" id="A0A1F6DA31"/>